<protein>
    <recommendedName>
        <fullName evidence="3">DUF1833 domain-containing protein</fullName>
    </recommendedName>
</protein>
<proteinExistence type="predicted"/>
<dbReference type="AlphaFoldDB" id="A0AAW8CRU8"/>
<dbReference type="Proteomes" id="UP001242045">
    <property type="component" value="Unassembled WGS sequence"/>
</dbReference>
<sequence>MQDLETRLRIWLSSAPQHTHAIQTIELSHSAMSKVWRLWREPYAGEITTEDGVVEVLPVNLDITLAGSEGNLDQKFDVAIDTVEINDLFRRELDRIPVGTTERLRAVYREYLSDDLTESQTTAVLQGESVSYRLGEATISAVSPRLNVTRTGETYTTRDVPMLRAYL</sequence>
<dbReference type="EMBL" id="JAUSRD010000001">
    <property type="protein sequence ID" value="MDP9891225.1"/>
    <property type="molecule type" value="Genomic_DNA"/>
</dbReference>
<accession>A0AAW8CRU8</accession>
<reference evidence="1" key="1">
    <citation type="submission" date="2023-07" db="EMBL/GenBank/DDBJ databases">
        <title>Sorghum-associated microbial communities from plants grown in Nebraska, USA.</title>
        <authorList>
            <person name="Schachtman D."/>
        </authorList>
    </citation>
    <scope>NUCLEOTIDE SEQUENCE</scope>
    <source>
        <strain evidence="1">DS3754</strain>
    </source>
</reference>
<organism evidence="1 2">
    <name type="scientific">Variovorax boronicumulans</name>
    <dbReference type="NCBI Taxonomy" id="436515"/>
    <lineage>
        <taxon>Bacteria</taxon>
        <taxon>Pseudomonadati</taxon>
        <taxon>Pseudomonadota</taxon>
        <taxon>Betaproteobacteria</taxon>
        <taxon>Burkholderiales</taxon>
        <taxon>Comamonadaceae</taxon>
        <taxon>Variovorax</taxon>
    </lineage>
</organism>
<name>A0AAW8CRU8_9BURK</name>
<evidence type="ECO:0000313" key="2">
    <source>
        <dbReference type="Proteomes" id="UP001242045"/>
    </source>
</evidence>
<evidence type="ECO:0008006" key="3">
    <source>
        <dbReference type="Google" id="ProtNLM"/>
    </source>
</evidence>
<dbReference type="RefSeq" id="WP_307683599.1">
    <property type="nucleotide sequence ID" value="NZ_JAUSRD010000001.1"/>
</dbReference>
<comment type="caution">
    <text evidence="1">The sequence shown here is derived from an EMBL/GenBank/DDBJ whole genome shotgun (WGS) entry which is preliminary data.</text>
</comment>
<evidence type="ECO:0000313" key="1">
    <source>
        <dbReference type="EMBL" id="MDP9891225.1"/>
    </source>
</evidence>
<gene>
    <name evidence="1" type="ORF">J2W31_000321</name>
</gene>